<dbReference type="EMBL" id="QAIC01000021">
    <property type="protein sequence ID" value="MDN4571835.1"/>
    <property type="molecule type" value="Genomic_DNA"/>
</dbReference>
<gene>
    <name evidence="1" type="ORF">DBA34_00940</name>
    <name evidence="2" type="ORF">DBB29_01765</name>
</gene>
<protein>
    <recommendedName>
        <fullName evidence="5">Fis family transcriptional regulator</fullName>
    </recommendedName>
</protein>
<evidence type="ECO:0000313" key="2">
    <source>
        <dbReference type="EMBL" id="MDN4576851.1"/>
    </source>
</evidence>
<dbReference type="Proteomes" id="UP001172788">
    <property type="component" value="Unassembled WGS sequence"/>
</dbReference>
<evidence type="ECO:0000313" key="4">
    <source>
        <dbReference type="Proteomes" id="UP001172791"/>
    </source>
</evidence>
<keyword evidence="3" id="KW-1185">Reference proteome</keyword>
<comment type="caution">
    <text evidence="1">The sequence shown here is derived from an EMBL/GenBank/DDBJ whole genome shotgun (WGS) entry which is preliminary data.</text>
</comment>
<dbReference type="AlphaFoldDB" id="A0AAW7MGK7"/>
<dbReference type="Proteomes" id="UP001172791">
    <property type="component" value="Unassembled WGS sequence"/>
</dbReference>
<proteinExistence type="predicted"/>
<dbReference type="RefSeq" id="WP_176314874.1">
    <property type="nucleotide sequence ID" value="NZ_QAIC01000021.1"/>
</dbReference>
<sequence>MSGNSRKAGRRPLTKHDLLPLPPAKVREISLENHLAFAVVNAGAGGGDQMSCLLRVVYLAYYLRDETISGSDSELYRQAEQALNACIERAAQSHHWALLDNEQALLAQVLSLHDEQLAAVPAYRYVRAWERMQAFLKAERVSPITD</sequence>
<organism evidence="1 4">
    <name type="scientific">Pandoraea cepalis</name>
    <dbReference type="NCBI Taxonomy" id="2508294"/>
    <lineage>
        <taxon>Bacteria</taxon>
        <taxon>Pseudomonadati</taxon>
        <taxon>Pseudomonadota</taxon>
        <taxon>Betaproteobacteria</taxon>
        <taxon>Burkholderiales</taxon>
        <taxon>Burkholderiaceae</taxon>
        <taxon>Pandoraea</taxon>
    </lineage>
</organism>
<reference evidence="1" key="1">
    <citation type="submission" date="2018-04" db="EMBL/GenBank/DDBJ databases">
        <authorList>
            <person name="Jy Z."/>
        </authorList>
    </citation>
    <scope>NUCLEOTIDE SEQUENCE</scope>
    <source>
        <strain evidence="2">AS13</strain>
        <strain evidence="1">LA18</strain>
    </source>
</reference>
<accession>A0AAW7MGK7</accession>
<evidence type="ECO:0000313" key="3">
    <source>
        <dbReference type="Proteomes" id="UP001172788"/>
    </source>
</evidence>
<evidence type="ECO:0008006" key="5">
    <source>
        <dbReference type="Google" id="ProtNLM"/>
    </source>
</evidence>
<name>A0AAW7MGK7_9BURK</name>
<dbReference type="EMBL" id="QAID01000026">
    <property type="protein sequence ID" value="MDN4576851.1"/>
    <property type="molecule type" value="Genomic_DNA"/>
</dbReference>
<evidence type="ECO:0000313" key="1">
    <source>
        <dbReference type="EMBL" id="MDN4571835.1"/>
    </source>
</evidence>